<evidence type="ECO:0000256" key="1">
    <source>
        <dbReference type="SAM" id="MobiDB-lite"/>
    </source>
</evidence>
<feature type="region of interest" description="Disordered" evidence="1">
    <location>
        <begin position="59"/>
        <end position="104"/>
    </location>
</feature>
<feature type="compositionally biased region" description="Low complexity" evidence="1">
    <location>
        <begin position="19"/>
        <end position="32"/>
    </location>
</feature>
<keyword evidence="3" id="KW-1185">Reference proteome</keyword>
<dbReference type="Proteomes" id="UP000035762">
    <property type="component" value="Unassembled WGS sequence"/>
</dbReference>
<gene>
    <name evidence="2" type="ORF">BN961_00712</name>
</gene>
<accession>A0A090N6R7</accession>
<dbReference type="AlphaFoldDB" id="A0A090N6R7"/>
<name>A0A090N6R7_AFIFE</name>
<dbReference type="EMBL" id="CCAZ020000001">
    <property type="protein sequence ID" value="CEG07323.1"/>
    <property type="molecule type" value="Genomic_DNA"/>
</dbReference>
<organism evidence="2 3">
    <name type="scientific">Afipia felis</name>
    <name type="common">Cat scratch disease bacillus</name>
    <dbReference type="NCBI Taxonomy" id="1035"/>
    <lineage>
        <taxon>Bacteria</taxon>
        <taxon>Pseudomonadati</taxon>
        <taxon>Pseudomonadota</taxon>
        <taxon>Alphaproteobacteria</taxon>
        <taxon>Hyphomicrobiales</taxon>
        <taxon>Nitrobacteraceae</taxon>
        <taxon>Afipia</taxon>
    </lineage>
</organism>
<evidence type="ECO:0000313" key="2">
    <source>
        <dbReference type="EMBL" id="CEG07323.1"/>
    </source>
</evidence>
<evidence type="ECO:0000313" key="3">
    <source>
        <dbReference type="Proteomes" id="UP000035762"/>
    </source>
</evidence>
<dbReference type="STRING" id="1035.BN961_00712"/>
<feature type="compositionally biased region" description="Basic and acidic residues" evidence="1">
    <location>
        <begin position="67"/>
        <end position="85"/>
    </location>
</feature>
<protein>
    <submittedName>
        <fullName evidence="2">Uncharacterized protein</fullName>
    </submittedName>
</protein>
<sequence length="104" mass="11815">MQSIGFDGVDLPAGSPAMQGEQRQAEQEAAQGWHDHRAHRLQHRLGRQPFAVRDVEKNLVEQADGTAHQHHEKAAQNTDDRREDDQAGFPRADQRAQTARRFQI</sequence>
<proteinExistence type="predicted"/>
<reference evidence="2 3" key="1">
    <citation type="journal article" date="2014" name="Genome Announc.">
        <title>Genome Sequence of Afipia felis Strain 76713, Isolated in Hospital Water Using an Amoeba Co-Culture Procedure.</title>
        <authorList>
            <person name="Benamar S."/>
            <person name="La Scola B."/>
            <person name="Croce O."/>
        </authorList>
    </citation>
    <scope>NUCLEOTIDE SEQUENCE [LARGE SCALE GENOMIC DNA]</scope>
    <source>
        <strain evidence="2 3">76713</strain>
    </source>
</reference>
<comment type="caution">
    <text evidence="2">The sequence shown here is derived from an EMBL/GenBank/DDBJ whole genome shotgun (WGS) entry which is preliminary data.</text>
</comment>
<feature type="region of interest" description="Disordered" evidence="1">
    <location>
        <begin position="1"/>
        <end position="36"/>
    </location>
</feature>